<dbReference type="PRINTS" id="PR00455">
    <property type="entry name" value="HTHTETR"/>
</dbReference>
<proteinExistence type="predicted"/>
<dbReference type="KEGG" id="salb:XNR_2421"/>
<dbReference type="SUPFAM" id="SSF46689">
    <property type="entry name" value="Homeodomain-like"/>
    <property type="match status" value="1"/>
</dbReference>
<name>A0A126Y2F9_9ACTN</name>
<evidence type="ECO:0000313" key="7">
    <source>
        <dbReference type="EMBL" id="RZE23730.1"/>
    </source>
</evidence>
<feature type="domain" description="HTH tetR-type" evidence="5">
    <location>
        <begin position="14"/>
        <end position="74"/>
    </location>
</feature>
<evidence type="ECO:0000313" key="9">
    <source>
        <dbReference type="Proteomes" id="UP001051844"/>
    </source>
</evidence>
<dbReference type="Gene3D" id="1.10.357.10">
    <property type="entry name" value="Tetracycline Repressor, domain 2"/>
    <property type="match status" value="1"/>
</dbReference>
<dbReference type="InterPro" id="IPR009057">
    <property type="entry name" value="Homeodomain-like_sf"/>
</dbReference>
<dbReference type="EMBL" id="PKLL01000014">
    <property type="protein sequence ID" value="RZE23730.1"/>
    <property type="molecule type" value="Genomic_DNA"/>
</dbReference>
<dbReference type="RefSeq" id="WP_015507382.1">
    <property type="nucleotide sequence ID" value="NC_020990.1"/>
</dbReference>
<comment type="caution">
    <text evidence="6">The sequence shown here is derived from an EMBL/GenBank/DDBJ whole genome shotgun (WGS) entry which is preliminary data.</text>
</comment>
<dbReference type="PANTHER" id="PTHR30055:SF234">
    <property type="entry name" value="HTH-TYPE TRANSCRIPTIONAL REGULATOR BETI"/>
    <property type="match status" value="1"/>
</dbReference>
<dbReference type="Pfam" id="PF13305">
    <property type="entry name" value="TetR_C_33"/>
    <property type="match status" value="1"/>
</dbReference>
<keyword evidence="2 4" id="KW-0238">DNA-binding</keyword>
<dbReference type="Pfam" id="PF00440">
    <property type="entry name" value="TetR_N"/>
    <property type="match status" value="1"/>
</dbReference>
<gene>
    <name evidence="7" type="ORF">C0Q92_13155</name>
    <name evidence="6" type="ORF">ScoT_27620</name>
</gene>
<dbReference type="GeneID" id="97268206"/>
<reference evidence="7 8" key="1">
    <citation type="submission" date="2017-12" db="EMBL/GenBank/DDBJ databases">
        <title>Population genomics insights into the ecological differentiation and adaptive evolution in streptomycetes.</title>
        <authorList>
            <person name="Li Y."/>
            <person name="Huang Y."/>
        </authorList>
    </citation>
    <scope>NUCLEOTIDE SEQUENCE [LARGE SCALE GENOMIC DNA]</scope>
    <source>
        <strain evidence="7 8">NBRC 100770</strain>
    </source>
</reference>
<dbReference type="GO" id="GO:0003700">
    <property type="term" value="F:DNA-binding transcription factor activity"/>
    <property type="evidence" value="ECO:0007669"/>
    <property type="project" value="TreeGrafter"/>
</dbReference>
<evidence type="ECO:0000313" key="8">
    <source>
        <dbReference type="Proteomes" id="UP000292693"/>
    </source>
</evidence>
<keyword evidence="1" id="KW-0805">Transcription regulation</keyword>
<evidence type="ECO:0000256" key="2">
    <source>
        <dbReference type="ARBA" id="ARBA00023125"/>
    </source>
</evidence>
<organism evidence="6 9">
    <name type="scientific">Streptomyces albidoflavus</name>
    <dbReference type="NCBI Taxonomy" id="1886"/>
    <lineage>
        <taxon>Bacteria</taxon>
        <taxon>Bacillati</taxon>
        <taxon>Actinomycetota</taxon>
        <taxon>Actinomycetes</taxon>
        <taxon>Kitasatosporales</taxon>
        <taxon>Streptomycetaceae</taxon>
        <taxon>Streptomyces</taxon>
        <taxon>Streptomyces albidoflavus group</taxon>
    </lineage>
</organism>
<dbReference type="PANTHER" id="PTHR30055">
    <property type="entry name" value="HTH-TYPE TRANSCRIPTIONAL REGULATOR RUTR"/>
    <property type="match status" value="1"/>
</dbReference>
<keyword evidence="3" id="KW-0804">Transcription</keyword>
<dbReference type="GO" id="GO:0000976">
    <property type="term" value="F:transcription cis-regulatory region binding"/>
    <property type="evidence" value="ECO:0007669"/>
    <property type="project" value="TreeGrafter"/>
</dbReference>
<evidence type="ECO:0000256" key="3">
    <source>
        <dbReference type="ARBA" id="ARBA00023163"/>
    </source>
</evidence>
<sequence length="235" mass="25004">MADRARTPRERYREQTRGEIKRSAVRRLAEGGVENVALLRIAKEIGLSGPALYRYFGSRDELLAELVTDAYQALADAVRAVDLGGGGRASLQALAAAYRAWALAQPHLYLLIQGTPVPGFEAPAETVERARAVLGPFLTVFAEGRPTPALEPLVAESAAWLREDAAVAAWVERWTGLAADAPGAAVALTGAVTAWPQTHGVVGLEAAGQFTGMGQRPATLLPLQMNLLADAFRLP</sequence>
<dbReference type="Proteomes" id="UP001051844">
    <property type="component" value="Unassembled WGS sequence"/>
</dbReference>
<evidence type="ECO:0000259" key="5">
    <source>
        <dbReference type="PROSITE" id="PS50977"/>
    </source>
</evidence>
<evidence type="ECO:0000256" key="1">
    <source>
        <dbReference type="ARBA" id="ARBA00023015"/>
    </source>
</evidence>
<dbReference type="PROSITE" id="PS50977">
    <property type="entry name" value="HTH_TETR_2"/>
    <property type="match status" value="1"/>
</dbReference>
<accession>A0A126Y2F9</accession>
<dbReference type="InterPro" id="IPR050109">
    <property type="entry name" value="HTH-type_TetR-like_transc_reg"/>
</dbReference>
<dbReference type="EMBL" id="BNDZ01000005">
    <property type="protein sequence ID" value="GHI46588.1"/>
    <property type="molecule type" value="Genomic_DNA"/>
</dbReference>
<feature type="DNA-binding region" description="H-T-H motif" evidence="4">
    <location>
        <begin position="37"/>
        <end position="56"/>
    </location>
</feature>
<dbReference type="InterPro" id="IPR001647">
    <property type="entry name" value="HTH_TetR"/>
</dbReference>
<dbReference type="InterPro" id="IPR036271">
    <property type="entry name" value="Tet_transcr_reg_TetR-rel_C_sf"/>
</dbReference>
<evidence type="ECO:0000256" key="4">
    <source>
        <dbReference type="PROSITE-ProRule" id="PRU00335"/>
    </source>
</evidence>
<evidence type="ECO:0000313" key="6">
    <source>
        <dbReference type="EMBL" id="GHI46588.1"/>
    </source>
</evidence>
<dbReference type="SUPFAM" id="SSF48498">
    <property type="entry name" value="Tetracyclin repressor-like, C-terminal domain"/>
    <property type="match status" value="1"/>
</dbReference>
<dbReference type="Proteomes" id="UP000292693">
    <property type="component" value="Unassembled WGS sequence"/>
</dbReference>
<dbReference type="AlphaFoldDB" id="A0A126Y2F9"/>
<protein>
    <submittedName>
        <fullName evidence="6">TetR family transcriptional regulator</fullName>
    </submittedName>
    <submittedName>
        <fullName evidence="7">TetR/AcrR family transcriptional regulator</fullName>
    </submittedName>
</protein>
<reference evidence="6" key="2">
    <citation type="submission" date="2022-09" db="EMBL/GenBank/DDBJ databases">
        <title>Whole genome shotgun sequence of Streptomyces albidoflavus NBRC 12854.</title>
        <authorList>
            <person name="Komaki H."/>
            <person name="Tamura T."/>
        </authorList>
    </citation>
    <scope>NUCLEOTIDE SEQUENCE</scope>
    <source>
        <strain evidence="6">NBRC 12854</strain>
    </source>
</reference>
<dbReference type="InterPro" id="IPR025996">
    <property type="entry name" value="MT1864/Rv1816-like_C"/>
</dbReference>